<gene>
    <name evidence="1" type="ORF">SS50377_10764</name>
</gene>
<dbReference type="AlphaFoldDB" id="V6M6G4"/>
<protein>
    <submittedName>
        <fullName evidence="1">Uncharacterized protein</fullName>
    </submittedName>
</protein>
<accession>V6M6G4</accession>
<reference evidence="1" key="1">
    <citation type="journal article" date="2014" name="PLoS Genet.">
        <title>The Genome of Spironucleus salmonicida Highlights a Fish Pathogen Adapted to Fluctuating Environments.</title>
        <authorList>
            <person name="Xu F."/>
            <person name="Jerlstrom-Hultqvist J."/>
            <person name="Einarsson E."/>
            <person name="Astvaldsson A."/>
            <person name="Svard S.G."/>
            <person name="Andersson J.O."/>
        </authorList>
    </citation>
    <scope>NUCLEOTIDE SEQUENCE</scope>
</reference>
<sequence length="120" mass="14535">MTNIFQRKLAIVHVTQLKFGSKQEELFQSLVLQLIQPSLQYVSGYFNLYCSLKKLLQLGHEAGKRWFKQFSRRSNWGTWKGCFQNPKRYMLLKIQRFHLKIYGMENIQQYQMLKLHQNFE</sequence>
<organism evidence="1">
    <name type="scientific">Spironucleus salmonicida</name>
    <dbReference type="NCBI Taxonomy" id="348837"/>
    <lineage>
        <taxon>Eukaryota</taxon>
        <taxon>Metamonada</taxon>
        <taxon>Diplomonadida</taxon>
        <taxon>Hexamitidae</taxon>
        <taxon>Hexamitinae</taxon>
        <taxon>Spironucleus</taxon>
    </lineage>
</organism>
<dbReference type="EMBL" id="KI545969">
    <property type="protein sequence ID" value="EST48994.1"/>
    <property type="molecule type" value="Genomic_DNA"/>
</dbReference>
<evidence type="ECO:0000313" key="1">
    <source>
        <dbReference type="EMBL" id="EST48994.1"/>
    </source>
</evidence>
<name>V6M6G4_9EUKA</name>
<proteinExistence type="predicted"/>